<dbReference type="PROSITE" id="PS50102">
    <property type="entry name" value="RRM"/>
    <property type="match status" value="2"/>
</dbReference>
<feature type="domain" description="RRM" evidence="4">
    <location>
        <begin position="52"/>
        <end position="127"/>
    </location>
</feature>
<feature type="compositionally biased region" description="Basic and acidic residues" evidence="3">
    <location>
        <begin position="246"/>
        <end position="256"/>
    </location>
</feature>
<name>A0A8H6SVV8_9AGAR</name>
<organism evidence="5 6">
    <name type="scientific">Mycena indigotica</name>
    <dbReference type="NCBI Taxonomy" id="2126181"/>
    <lineage>
        <taxon>Eukaryota</taxon>
        <taxon>Fungi</taxon>
        <taxon>Dikarya</taxon>
        <taxon>Basidiomycota</taxon>
        <taxon>Agaricomycotina</taxon>
        <taxon>Agaricomycetes</taxon>
        <taxon>Agaricomycetidae</taxon>
        <taxon>Agaricales</taxon>
        <taxon>Marasmiineae</taxon>
        <taxon>Mycenaceae</taxon>
        <taxon>Mycena</taxon>
    </lineage>
</organism>
<sequence>MLRLSIRSHFLSLIPSGILGPRVTLRPPLPGRIRQLSSEALAPKTSKHQPSQRLYIGNLPFETTETEVREVLEQHGSVEDIYILKDEDGQSRGYGFALFSSLKDASSAFESSNKIGHRLMRIDYAAAGKLKPQSMVSSSTIFVGNLPSQATAEDLRSLFAPYGSLRGIRVPLDQDGRSRRFAHVEYDLESDAVTAMEMFKEDPLNLGGRRLRLDFALPYVPKVMVNDGDPGVPGQQQKNVRGQPRSWKERAGLPRL</sequence>
<dbReference type="Pfam" id="PF00076">
    <property type="entry name" value="RRM_1"/>
    <property type="match status" value="2"/>
</dbReference>
<evidence type="ECO:0000313" key="6">
    <source>
        <dbReference type="Proteomes" id="UP000636479"/>
    </source>
</evidence>
<feature type="domain" description="RRM" evidence="4">
    <location>
        <begin position="139"/>
        <end position="218"/>
    </location>
</feature>
<dbReference type="InterPro" id="IPR012677">
    <property type="entry name" value="Nucleotide-bd_a/b_plait_sf"/>
</dbReference>
<dbReference type="Gene3D" id="3.30.70.330">
    <property type="match status" value="2"/>
</dbReference>
<dbReference type="EMBL" id="JACAZF010000004">
    <property type="protein sequence ID" value="KAF7306334.1"/>
    <property type="molecule type" value="Genomic_DNA"/>
</dbReference>
<proteinExistence type="predicted"/>
<dbReference type="AlphaFoldDB" id="A0A8H6SVV8"/>
<dbReference type="InterPro" id="IPR035979">
    <property type="entry name" value="RBD_domain_sf"/>
</dbReference>
<dbReference type="InterPro" id="IPR052462">
    <property type="entry name" value="SLIRP/GR-RBP-like"/>
</dbReference>
<evidence type="ECO:0000256" key="3">
    <source>
        <dbReference type="SAM" id="MobiDB-lite"/>
    </source>
</evidence>
<dbReference type="Proteomes" id="UP000636479">
    <property type="component" value="Unassembled WGS sequence"/>
</dbReference>
<dbReference type="GeneID" id="59343577"/>
<feature type="region of interest" description="Disordered" evidence="3">
    <location>
        <begin position="227"/>
        <end position="256"/>
    </location>
</feature>
<dbReference type="RefSeq" id="XP_037221353.1">
    <property type="nucleotide sequence ID" value="XM_037361061.1"/>
</dbReference>
<comment type="caution">
    <text evidence="5">The sequence shown here is derived from an EMBL/GenBank/DDBJ whole genome shotgun (WGS) entry which is preliminary data.</text>
</comment>
<dbReference type="OrthoDB" id="439808at2759"/>
<evidence type="ECO:0000313" key="5">
    <source>
        <dbReference type="EMBL" id="KAF7306334.1"/>
    </source>
</evidence>
<protein>
    <recommendedName>
        <fullName evidence="4">RRM domain-containing protein</fullName>
    </recommendedName>
</protein>
<evidence type="ECO:0000256" key="2">
    <source>
        <dbReference type="PROSITE-ProRule" id="PRU00176"/>
    </source>
</evidence>
<dbReference type="SMART" id="SM00360">
    <property type="entry name" value="RRM"/>
    <property type="match status" value="2"/>
</dbReference>
<reference evidence="5" key="1">
    <citation type="submission" date="2020-05" db="EMBL/GenBank/DDBJ databases">
        <title>Mycena genomes resolve the evolution of fungal bioluminescence.</title>
        <authorList>
            <person name="Tsai I.J."/>
        </authorList>
    </citation>
    <scope>NUCLEOTIDE SEQUENCE</scope>
    <source>
        <strain evidence="5">171206Taipei</strain>
    </source>
</reference>
<dbReference type="GO" id="GO:0003723">
    <property type="term" value="F:RNA binding"/>
    <property type="evidence" value="ECO:0007669"/>
    <property type="project" value="UniProtKB-UniRule"/>
</dbReference>
<gene>
    <name evidence="5" type="ORF">MIND_00424600</name>
</gene>
<dbReference type="SUPFAM" id="SSF54928">
    <property type="entry name" value="RNA-binding domain, RBD"/>
    <property type="match status" value="2"/>
</dbReference>
<evidence type="ECO:0000259" key="4">
    <source>
        <dbReference type="PROSITE" id="PS50102"/>
    </source>
</evidence>
<keyword evidence="1 2" id="KW-0694">RNA-binding</keyword>
<accession>A0A8H6SVV8</accession>
<dbReference type="CDD" id="cd00590">
    <property type="entry name" value="RRM_SF"/>
    <property type="match status" value="2"/>
</dbReference>
<dbReference type="PANTHER" id="PTHR48027">
    <property type="entry name" value="HETEROGENEOUS NUCLEAR RIBONUCLEOPROTEIN 87F-RELATED"/>
    <property type="match status" value="1"/>
</dbReference>
<evidence type="ECO:0000256" key="1">
    <source>
        <dbReference type="ARBA" id="ARBA00022884"/>
    </source>
</evidence>
<dbReference type="InterPro" id="IPR000504">
    <property type="entry name" value="RRM_dom"/>
</dbReference>
<keyword evidence="6" id="KW-1185">Reference proteome</keyword>